<dbReference type="EMBL" id="OW152823">
    <property type="protein sequence ID" value="CAH2039855.1"/>
    <property type="molecule type" value="Genomic_DNA"/>
</dbReference>
<feature type="region of interest" description="Disordered" evidence="1">
    <location>
        <begin position="129"/>
        <end position="149"/>
    </location>
</feature>
<feature type="non-terminal residue" evidence="2">
    <location>
        <position position="149"/>
    </location>
</feature>
<name>A0ABN8HQP0_9NEOP</name>
<organism evidence="2 3">
    <name type="scientific">Iphiclides podalirius</name>
    <name type="common">scarce swallowtail</name>
    <dbReference type="NCBI Taxonomy" id="110791"/>
    <lineage>
        <taxon>Eukaryota</taxon>
        <taxon>Metazoa</taxon>
        <taxon>Ecdysozoa</taxon>
        <taxon>Arthropoda</taxon>
        <taxon>Hexapoda</taxon>
        <taxon>Insecta</taxon>
        <taxon>Pterygota</taxon>
        <taxon>Neoptera</taxon>
        <taxon>Endopterygota</taxon>
        <taxon>Lepidoptera</taxon>
        <taxon>Glossata</taxon>
        <taxon>Ditrysia</taxon>
        <taxon>Papilionoidea</taxon>
        <taxon>Papilionidae</taxon>
        <taxon>Papilioninae</taxon>
        <taxon>Iphiclides</taxon>
    </lineage>
</organism>
<protein>
    <submittedName>
        <fullName evidence="2">Uncharacterized protein</fullName>
    </submittedName>
</protein>
<dbReference type="Proteomes" id="UP000837857">
    <property type="component" value="Chromosome 11"/>
</dbReference>
<accession>A0ABN8HQP0</accession>
<sequence length="149" mass="15870">MLHDGSIAADRRPRLAVTARFALSVNSIQDSPPSVKEWNGSVASDRGEGGACTTIFNRRNPPFHSPRIAGPPIGYGARQKNEIEPLKFTQAPAEATTGKTGGKELFRQLAKAKEQTIAQSDHKLHVNPICGGALPGRSASTAPGQYEPD</sequence>
<keyword evidence="3" id="KW-1185">Reference proteome</keyword>
<gene>
    <name evidence="2" type="ORF">IPOD504_LOCUS2049</name>
</gene>
<evidence type="ECO:0000313" key="3">
    <source>
        <dbReference type="Proteomes" id="UP000837857"/>
    </source>
</evidence>
<evidence type="ECO:0000313" key="2">
    <source>
        <dbReference type="EMBL" id="CAH2039855.1"/>
    </source>
</evidence>
<proteinExistence type="predicted"/>
<evidence type="ECO:0000256" key="1">
    <source>
        <dbReference type="SAM" id="MobiDB-lite"/>
    </source>
</evidence>
<reference evidence="2" key="1">
    <citation type="submission" date="2022-03" db="EMBL/GenBank/DDBJ databases">
        <authorList>
            <person name="Martin H S."/>
        </authorList>
    </citation>
    <scope>NUCLEOTIDE SEQUENCE</scope>
</reference>
<feature type="region of interest" description="Disordered" evidence="1">
    <location>
        <begin position="29"/>
        <end position="77"/>
    </location>
</feature>